<dbReference type="EMBL" id="JARJCM010000187">
    <property type="protein sequence ID" value="KAJ7023507.1"/>
    <property type="molecule type" value="Genomic_DNA"/>
</dbReference>
<evidence type="ECO:0000313" key="2">
    <source>
        <dbReference type="Proteomes" id="UP001218188"/>
    </source>
</evidence>
<sequence length="291" mass="32509">MVQSGDPGLPAELEREIFTTAASVLPIRHIPNIILVARRVQIWVTPMIYRSFVVCHSPSIEDSLSLRRTPDEFRRILSLSPTAAAEHIRNICIATWVHPVQIGSFLDACSGTETLAILGISVVLPGLLPTLAKMPLRRLSLELLSLFGVIPGLDFTVDFGHQIFSRLTHLTIQDTPDENPDPAMWAGLVELPCLTHLAFTHWHLPPIFNTILTDCQTLQVFVLQCSAVNIAHTEGLGYFSHDPRSVVLVVMKPQDDWEAGVNGGEDYWKRAEEFLDKRRKGEINAYDYIAV</sequence>
<evidence type="ECO:0000313" key="1">
    <source>
        <dbReference type="EMBL" id="KAJ7023507.1"/>
    </source>
</evidence>
<proteinExistence type="predicted"/>
<dbReference type="AlphaFoldDB" id="A0AAD6SA53"/>
<comment type="caution">
    <text evidence="1">The sequence shown here is derived from an EMBL/GenBank/DDBJ whole genome shotgun (WGS) entry which is preliminary data.</text>
</comment>
<keyword evidence="2" id="KW-1185">Reference proteome</keyword>
<name>A0AAD6SA53_9AGAR</name>
<dbReference type="Proteomes" id="UP001218188">
    <property type="component" value="Unassembled WGS sequence"/>
</dbReference>
<gene>
    <name evidence="1" type="ORF">C8F04DRAFT_180554</name>
</gene>
<organism evidence="1 2">
    <name type="scientific">Mycena alexandri</name>
    <dbReference type="NCBI Taxonomy" id="1745969"/>
    <lineage>
        <taxon>Eukaryota</taxon>
        <taxon>Fungi</taxon>
        <taxon>Dikarya</taxon>
        <taxon>Basidiomycota</taxon>
        <taxon>Agaricomycotina</taxon>
        <taxon>Agaricomycetes</taxon>
        <taxon>Agaricomycetidae</taxon>
        <taxon>Agaricales</taxon>
        <taxon>Marasmiineae</taxon>
        <taxon>Mycenaceae</taxon>
        <taxon>Mycena</taxon>
    </lineage>
</organism>
<reference evidence="1" key="1">
    <citation type="submission" date="2023-03" db="EMBL/GenBank/DDBJ databases">
        <title>Massive genome expansion in bonnet fungi (Mycena s.s.) driven by repeated elements and novel gene families across ecological guilds.</title>
        <authorList>
            <consortium name="Lawrence Berkeley National Laboratory"/>
            <person name="Harder C.B."/>
            <person name="Miyauchi S."/>
            <person name="Viragh M."/>
            <person name="Kuo A."/>
            <person name="Thoen E."/>
            <person name="Andreopoulos B."/>
            <person name="Lu D."/>
            <person name="Skrede I."/>
            <person name="Drula E."/>
            <person name="Henrissat B."/>
            <person name="Morin E."/>
            <person name="Kohler A."/>
            <person name="Barry K."/>
            <person name="LaButti K."/>
            <person name="Morin E."/>
            <person name="Salamov A."/>
            <person name="Lipzen A."/>
            <person name="Mereny Z."/>
            <person name="Hegedus B."/>
            <person name="Baldrian P."/>
            <person name="Stursova M."/>
            <person name="Weitz H."/>
            <person name="Taylor A."/>
            <person name="Grigoriev I.V."/>
            <person name="Nagy L.G."/>
            <person name="Martin F."/>
            <person name="Kauserud H."/>
        </authorList>
    </citation>
    <scope>NUCLEOTIDE SEQUENCE</scope>
    <source>
        <strain evidence="1">CBHHK200</strain>
    </source>
</reference>
<protein>
    <submittedName>
        <fullName evidence="1">Uncharacterized protein</fullName>
    </submittedName>
</protein>
<accession>A0AAD6SA53</accession>